<sequence length="107" mass="10314">MSTRTVSNTAVVAAAIVGNGIVTAAPAAAGGIGDFLSPAFGTACANLNNGARAHGVTTQGTGIAGGDLAGLPIGSALNQCGGADLPIVDPGFRPYRYGLLSTATDLN</sequence>
<dbReference type="Proteomes" id="UP001601976">
    <property type="component" value="Unassembled WGS sequence"/>
</dbReference>
<evidence type="ECO:0000313" key="2">
    <source>
        <dbReference type="EMBL" id="MFF3343652.1"/>
    </source>
</evidence>
<dbReference type="RefSeq" id="WP_387899555.1">
    <property type="nucleotide sequence ID" value="NZ_JBIAPK010000017.1"/>
</dbReference>
<feature type="chain" id="PRO_5045616380" description="Chaplin domain-containing protein" evidence="1">
    <location>
        <begin position="25"/>
        <end position="107"/>
    </location>
</feature>
<comment type="caution">
    <text evidence="2">The sequence shown here is derived from an EMBL/GenBank/DDBJ whole genome shotgun (WGS) entry which is preliminary data.</text>
</comment>
<feature type="signal peptide" evidence="1">
    <location>
        <begin position="1"/>
        <end position="24"/>
    </location>
</feature>
<gene>
    <name evidence="2" type="ORF">ACFYWW_34055</name>
</gene>
<proteinExistence type="predicted"/>
<organism evidence="2 3">
    <name type="scientific">Streptomyces flavidovirens</name>
    <dbReference type="NCBI Taxonomy" id="67298"/>
    <lineage>
        <taxon>Bacteria</taxon>
        <taxon>Bacillati</taxon>
        <taxon>Actinomycetota</taxon>
        <taxon>Actinomycetes</taxon>
        <taxon>Kitasatosporales</taxon>
        <taxon>Streptomycetaceae</taxon>
        <taxon>Streptomyces</taxon>
    </lineage>
</organism>
<accession>A0ABW6RSY7</accession>
<dbReference type="EMBL" id="JBIAPK010000017">
    <property type="protein sequence ID" value="MFF3343652.1"/>
    <property type="molecule type" value="Genomic_DNA"/>
</dbReference>
<keyword evidence="3" id="KW-1185">Reference proteome</keyword>
<protein>
    <recommendedName>
        <fullName evidence="4">Chaplin domain-containing protein</fullName>
    </recommendedName>
</protein>
<reference evidence="2 3" key="1">
    <citation type="submission" date="2024-10" db="EMBL/GenBank/DDBJ databases">
        <title>The Natural Products Discovery Center: Release of the First 8490 Sequenced Strains for Exploring Actinobacteria Biosynthetic Diversity.</title>
        <authorList>
            <person name="Kalkreuter E."/>
            <person name="Kautsar S.A."/>
            <person name="Yang D."/>
            <person name="Bader C.D."/>
            <person name="Teijaro C.N."/>
            <person name="Fluegel L."/>
            <person name="Davis C.M."/>
            <person name="Simpson J.R."/>
            <person name="Lauterbach L."/>
            <person name="Steele A.D."/>
            <person name="Gui C."/>
            <person name="Meng S."/>
            <person name="Li G."/>
            <person name="Viehrig K."/>
            <person name="Ye F."/>
            <person name="Su P."/>
            <person name="Kiefer A.F."/>
            <person name="Nichols A."/>
            <person name="Cepeda A.J."/>
            <person name="Yan W."/>
            <person name="Fan B."/>
            <person name="Jiang Y."/>
            <person name="Adhikari A."/>
            <person name="Zheng C.-J."/>
            <person name="Schuster L."/>
            <person name="Cowan T.M."/>
            <person name="Smanski M.J."/>
            <person name="Chevrette M.G."/>
            <person name="De Carvalho L.P.S."/>
            <person name="Shen B."/>
        </authorList>
    </citation>
    <scope>NUCLEOTIDE SEQUENCE [LARGE SCALE GENOMIC DNA]</scope>
    <source>
        <strain evidence="2 3">NPDC003029</strain>
    </source>
</reference>
<evidence type="ECO:0008006" key="4">
    <source>
        <dbReference type="Google" id="ProtNLM"/>
    </source>
</evidence>
<name>A0ABW6RSY7_9ACTN</name>
<keyword evidence="1" id="KW-0732">Signal</keyword>
<evidence type="ECO:0000256" key="1">
    <source>
        <dbReference type="SAM" id="SignalP"/>
    </source>
</evidence>
<evidence type="ECO:0000313" key="3">
    <source>
        <dbReference type="Proteomes" id="UP001601976"/>
    </source>
</evidence>